<dbReference type="EnsemblMetazoa" id="Aqu2.1.17592_001">
    <property type="protein sequence ID" value="Aqu2.1.17592_001"/>
    <property type="gene ID" value="Aqu2.1.17592"/>
</dbReference>
<keyword evidence="1" id="KW-0472">Membrane</keyword>
<organism evidence="2">
    <name type="scientific">Amphimedon queenslandica</name>
    <name type="common">Sponge</name>
    <dbReference type="NCBI Taxonomy" id="400682"/>
    <lineage>
        <taxon>Eukaryota</taxon>
        <taxon>Metazoa</taxon>
        <taxon>Porifera</taxon>
        <taxon>Demospongiae</taxon>
        <taxon>Heteroscleromorpha</taxon>
        <taxon>Haplosclerida</taxon>
        <taxon>Niphatidae</taxon>
        <taxon>Amphimedon</taxon>
    </lineage>
</organism>
<proteinExistence type="predicted"/>
<dbReference type="AlphaFoldDB" id="A0A1X7TR80"/>
<keyword evidence="1" id="KW-0812">Transmembrane</keyword>
<sequence length="86" mass="10053">MISSSRIYDHNNVHPAYLVLWYMCLFLVLVLGVIFVVIGVQKGIKKRKNLTGAKSKIRNATQMDDFIDRNRSNARAYYIRQCNRVF</sequence>
<accession>A0A1X7TR80</accession>
<feature type="transmembrane region" description="Helical" evidence="1">
    <location>
        <begin position="20"/>
        <end position="40"/>
    </location>
</feature>
<keyword evidence="1" id="KW-1133">Transmembrane helix</keyword>
<reference evidence="2" key="1">
    <citation type="submission" date="2017-05" db="UniProtKB">
        <authorList>
            <consortium name="EnsemblMetazoa"/>
        </authorList>
    </citation>
    <scope>IDENTIFICATION</scope>
</reference>
<evidence type="ECO:0000256" key="1">
    <source>
        <dbReference type="SAM" id="Phobius"/>
    </source>
</evidence>
<protein>
    <submittedName>
        <fullName evidence="2">Uncharacterized protein</fullName>
    </submittedName>
</protein>
<name>A0A1X7TR80_AMPQE</name>
<evidence type="ECO:0000313" key="2">
    <source>
        <dbReference type="EnsemblMetazoa" id="Aqu2.1.17592_001"/>
    </source>
</evidence>
<dbReference type="InParanoid" id="A0A1X7TR80"/>